<feature type="domain" description="Tyr recombinase" evidence="3">
    <location>
        <begin position="71"/>
        <end position="335"/>
    </location>
</feature>
<evidence type="ECO:0000313" key="4">
    <source>
        <dbReference type="EMBL" id="PCE39582.1"/>
    </source>
</evidence>
<dbReference type="GO" id="GO:0015074">
    <property type="term" value="P:DNA integration"/>
    <property type="evidence" value="ECO:0007669"/>
    <property type="project" value="UniProtKB-KW"/>
</dbReference>
<dbReference type="RefSeq" id="WP_096616668.1">
    <property type="nucleotide sequence ID" value="NZ_NWUF01000062.1"/>
</dbReference>
<dbReference type="EMBL" id="NWUF01000062">
    <property type="protein sequence ID" value="PCE39582.1"/>
    <property type="molecule type" value="Genomic_DNA"/>
</dbReference>
<dbReference type="PROSITE" id="PS51898">
    <property type="entry name" value="TYR_RECOMBINASE"/>
    <property type="match status" value="1"/>
</dbReference>
<dbReference type="PANTHER" id="PTHR30349:SF64">
    <property type="entry name" value="PROPHAGE INTEGRASE INTD-RELATED"/>
    <property type="match status" value="1"/>
</dbReference>
<proteinExistence type="predicted"/>
<name>A0A2A4FPE4_9SPHN</name>
<dbReference type="InterPro" id="IPR050090">
    <property type="entry name" value="Tyrosine_recombinase_XerCD"/>
</dbReference>
<reference evidence="4 5" key="1">
    <citation type="submission" date="2017-09" db="EMBL/GenBank/DDBJ databases">
        <title>The Catabolism of 3,6-Dichlorosalicylic acid is Initiated by the Cytochrome P450 Monooxygenase DsmABC in Rhizorhabdus dicambivorans Ndbn-20.</title>
        <authorList>
            <person name="Na L."/>
        </authorList>
    </citation>
    <scope>NUCLEOTIDE SEQUENCE [LARGE SCALE GENOMIC DNA]</scope>
    <source>
        <strain evidence="4 5">Ndbn-20m</strain>
    </source>
</reference>
<dbReference type="SUPFAM" id="SSF56349">
    <property type="entry name" value="DNA breaking-rejoining enzymes"/>
    <property type="match status" value="1"/>
</dbReference>
<keyword evidence="2" id="KW-0233">DNA recombination</keyword>
<gene>
    <name evidence="4" type="ORF">COO09_24735</name>
</gene>
<organism evidence="4 5">
    <name type="scientific">Rhizorhabdus dicambivorans</name>
    <dbReference type="NCBI Taxonomy" id="1850238"/>
    <lineage>
        <taxon>Bacteria</taxon>
        <taxon>Pseudomonadati</taxon>
        <taxon>Pseudomonadota</taxon>
        <taxon>Alphaproteobacteria</taxon>
        <taxon>Sphingomonadales</taxon>
        <taxon>Sphingomonadaceae</taxon>
        <taxon>Rhizorhabdus</taxon>
    </lineage>
</organism>
<dbReference type="GO" id="GO:0003677">
    <property type="term" value="F:DNA binding"/>
    <property type="evidence" value="ECO:0007669"/>
    <property type="project" value="InterPro"/>
</dbReference>
<dbReference type="AlphaFoldDB" id="A0A2A4FPE4"/>
<evidence type="ECO:0000259" key="3">
    <source>
        <dbReference type="PROSITE" id="PS51898"/>
    </source>
</evidence>
<evidence type="ECO:0000256" key="1">
    <source>
        <dbReference type="ARBA" id="ARBA00022908"/>
    </source>
</evidence>
<sequence length="347" mass="38661">RAVASLDRLYRWGEQHGLITDAPFSRRAVWRPAHGGRRGMIAARNDAYERVARRSDVRFVTMDDYRIFREVGLRGLTPDGTERPGARDRNGLRNALFADLLVTTGLRLEEASGLLAAELAAIDREDGDAQQLWLPLPPPLTKGDRGRSVLLPRRLLRQIAAYVAVERAAGVAKFAARDGATKLERSIPVTRAGLDRMRDICTPEERCRLILYDEDGSPREPAALWLTEVGQPVRPNSWEVIFTRACNRCAENGFPLSINPHQLRHTFAVHMLALLIQQRLREAALPVGPLESYRLILGDPLQQVQRLLGHASLTTTYIYLDHIATRADTVDAAVEELLALLPGPQGA</sequence>
<keyword evidence="1" id="KW-0229">DNA integration</keyword>
<evidence type="ECO:0000313" key="5">
    <source>
        <dbReference type="Proteomes" id="UP000218934"/>
    </source>
</evidence>
<evidence type="ECO:0000256" key="2">
    <source>
        <dbReference type="ARBA" id="ARBA00023172"/>
    </source>
</evidence>
<dbReference type="Proteomes" id="UP000218934">
    <property type="component" value="Unassembled WGS sequence"/>
</dbReference>
<dbReference type="InterPro" id="IPR013762">
    <property type="entry name" value="Integrase-like_cat_sf"/>
</dbReference>
<accession>A0A2A4FPE4</accession>
<protein>
    <submittedName>
        <fullName evidence="4">Integrase</fullName>
    </submittedName>
</protein>
<dbReference type="Pfam" id="PF00589">
    <property type="entry name" value="Phage_integrase"/>
    <property type="match status" value="1"/>
</dbReference>
<keyword evidence="5" id="KW-1185">Reference proteome</keyword>
<dbReference type="InterPro" id="IPR002104">
    <property type="entry name" value="Integrase_catalytic"/>
</dbReference>
<dbReference type="GO" id="GO:0006310">
    <property type="term" value="P:DNA recombination"/>
    <property type="evidence" value="ECO:0007669"/>
    <property type="project" value="UniProtKB-KW"/>
</dbReference>
<dbReference type="PANTHER" id="PTHR30349">
    <property type="entry name" value="PHAGE INTEGRASE-RELATED"/>
    <property type="match status" value="1"/>
</dbReference>
<dbReference type="Gene3D" id="1.10.443.10">
    <property type="entry name" value="Intergrase catalytic core"/>
    <property type="match status" value="1"/>
</dbReference>
<feature type="non-terminal residue" evidence="4">
    <location>
        <position position="1"/>
    </location>
</feature>
<dbReference type="InterPro" id="IPR011010">
    <property type="entry name" value="DNA_brk_join_enz"/>
</dbReference>
<comment type="caution">
    <text evidence="4">The sequence shown here is derived from an EMBL/GenBank/DDBJ whole genome shotgun (WGS) entry which is preliminary data.</text>
</comment>